<reference evidence="1" key="1">
    <citation type="journal article" date="2020" name="mSystems">
        <title>Genome- and Community-Level Interaction Insights into Carbon Utilization and Element Cycling Functions of Hydrothermarchaeota in Hydrothermal Sediment.</title>
        <authorList>
            <person name="Zhou Z."/>
            <person name="Liu Y."/>
            <person name="Xu W."/>
            <person name="Pan J."/>
            <person name="Luo Z.H."/>
            <person name="Li M."/>
        </authorList>
    </citation>
    <scope>NUCLEOTIDE SEQUENCE [LARGE SCALE GENOMIC DNA]</scope>
    <source>
        <strain evidence="1">HyVt-115</strain>
    </source>
</reference>
<sequence length="87" mass="9841">MDTLVQWASLLALAHYRGYVSFSFNTRRGDMANRRLSMRKIKEVLRLKYEAGLSNRAIARSCNICHRTVTVTGAGRSANVLEGLFSY</sequence>
<gene>
    <name evidence="1" type="ORF">ENF32_04915</name>
</gene>
<accession>A0A7C0U731</accession>
<dbReference type="AlphaFoldDB" id="A0A7C0U731"/>
<protein>
    <submittedName>
        <fullName evidence="1">Uncharacterized protein</fullName>
    </submittedName>
</protein>
<dbReference type="Proteomes" id="UP000885690">
    <property type="component" value="Unassembled WGS sequence"/>
</dbReference>
<comment type="caution">
    <text evidence="1">The sequence shown here is derived from an EMBL/GenBank/DDBJ whole genome shotgun (WGS) entry which is preliminary data.</text>
</comment>
<proteinExistence type="predicted"/>
<dbReference type="EMBL" id="DQWS01000182">
    <property type="protein sequence ID" value="HDD53390.1"/>
    <property type="molecule type" value="Genomic_DNA"/>
</dbReference>
<organism evidence="1">
    <name type="scientific">Thermosulfidibacter takaii</name>
    <dbReference type="NCBI Taxonomy" id="412593"/>
    <lineage>
        <taxon>Bacteria</taxon>
        <taxon>Pseudomonadati</taxon>
        <taxon>Thermosulfidibacterota</taxon>
        <taxon>Thermosulfidibacteria</taxon>
        <taxon>Thermosulfidibacterales</taxon>
        <taxon>Thermosulfidibacteraceae</taxon>
    </lineage>
</organism>
<name>A0A7C0U731_9BACT</name>
<evidence type="ECO:0000313" key="1">
    <source>
        <dbReference type="EMBL" id="HDD53390.1"/>
    </source>
</evidence>